<protein>
    <submittedName>
        <fullName evidence="6">EAL domain-containing protein</fullName>
    </submittedName>
</protein>
<dbReference type="SUPFAM" id="SSF55073">
    <property type="entry name" value="Nucleotide cyclase"/>
    <property type="match status" value="1"/>
</dbReference>
<accession>A0ABZ0X775</accession>
<feature type="domain" description="PAC" evidence="3">
    <location>
        <begin position="376"/>
        <end position="428"/>
    </location>
</feature>
<feature type="domain" description="EAL" evidence="4">
    <location>
        <begin position="602"/>
        <end position="855"/>
    </location>
</feature>
<evidence type="ECO:0000259" key="3">
    <source>
        <dbReference type="PROSITE" id="PS50113"/>
    </source>
</evidence>
<dbReference type="PROSITE" id="PS50887">
    <property type="entry name" value="GGDEF"/>
    <property type="match status" value="1"/>
</dbReference>
<dbReference type="InterPro" id="IPR000700">
    <property type="entry name" value="PAS-assoc_C"/>
</dbReference>
<evidence type="ECO:0000313" key="6">
    <source>
        <dbReference type="EMBL" id="WQG86193.1"/>
    </source>
</evidence>
<dbReference type="SUPFAM" id="SSF55785">
    <property type="entry name" value="PYP-like sensor domain (PAS domain)"/>
    <property type="match status" value="1"/>
</dbReference>
<dbReference type="NCBIfam" id="TIGR00229">
    <property type="entry name" value="sensory_box"/>
    <property type="match status" value="1"/>
</dbReference>
<dbReference type="RefSeq" id="WP_018624223.1">
    <property type="nucleotide sequence ID" value="NZ_CP140158.1"/>
</dbReference>
<dbReference type="EMBL" id="CP140158">
    <property type="protein sequence ID" value="WQG86193.1"/>
    <property type="molecule type" value="Genomic_DNA"/>
</dbReference>
<dbReference type="PROSITE" id="PS50113">
    <property type="entry name" value="PAC"/>
    <property type="match status" value="1"/>
</dbReference>
<feature type="domain" description="PAS" evidence="2">
    <location>
        <begin position="318"/>
        <end position="374"/>
    </location>
</feature>
<dbReference type="InterPro" id="IPR035965">
    <property type="entry name" value="PAS-like_dom_sf"/>
</dbReference>
<dbReference type="PANTHER" id="PTHR44757">
    <property type="entry name" value="DIGUANYLATE CYCLASE DGCP"/>
    <property type="match status" value="1"/>
</dbReference>
<evidence type="ECO:0000259" key="4">
    <source>
        <dbReference type="PROSITE" id="PS50883"/>
    </source>
</evidence>
<dbReference type="PROSITE" id="PS50112">
    <property type="entry name" value="PAS"/>
    <property type="match status" value="1"/>
</dbReference>
<dbReference type="Pfam" id="PF08447">
    <property type="entry name" value="PAS_3"/>
    <property type="match status" value="1"/>
</dbReference>
<evidence type="ECO:0000259" key="5">
    <source>
        <dbReference type="PROSITE" id="PS50887"/>
    </source>
</evidence>
<dbReference type="Gene3D" id="3.20.20.450">
    <property type="entry name" value="EAL domain"/>
    <property type="match status" value="1"/>
</dbReference>
<evidence type="ECO:0000256" key="1">
    <source>
        <dbReference type="SAM" id="Phobius"/>
    </source>
</evidence>
<name>A0ABZ0X775_9GAMM</name>
<dbReference type="SMART" id="SM00267">
    <property type="entry name" value="GGDEF"/>
    <property type="match status" value="1"/>
</dbReference>
<feature type="transmembrane region" description="Helical" evidence="1">
    <location>
        <begin position="264"/>
        <end position="286"/>
    </location>
</feature>
<dbReference type="Gene3D" id="3.40.190.10">
    <property type="entry name" value="Periplasmic binding protein-like II"/>
    <property type="match status" value="2"/>
</dbReference>
<dbReference type="InterPro" id="IPR013655">
    <property type="entry name" value="PAS_fold_3"/>
</dbReference>
<dbReference type="Pfam" id="PF00990">
    <property type="entry name" value="GGDEF"/>
    <property type="match status" value="1"/>
</dbReference>
<keyword evidence="1" id="KW-0472">Membrane</keyword>
<dbReference type="InterPro" id="IPR001633">
    <property type="entry name" value="EAL_dom"/>
</dbReference>
<reference evidence="6 7" key="1">
    <citation type="submission" date="2023-11" db="EMBL/GenBank/DDBJ databases">
        <title>MicrobeMod: A computational toolkit for identifying prokaryotic methylation and restriction-modification with nanopore sequencing.</title>
        <authorList>
            <person name="Crits-Christoph A."/>
            <person name="Kang S.C."/>
            <person name="Lee H."/>
            <person name="Ostrov N."/>
        </authorList>
    </citation>
    <scope>NUCLEOTIDE SEQUENCE [LARGE SCALE GENOMIC DNA]</scope>
    <source>
        <strain evidence="6 7">DSMZ 16071</strain>
    </source>
</reference>
<dbReference type="CDD" id="cd01949">
    <property type="entry name" value="GGDEF"/>
    <property type="match status" value="1"/>
</dbReference>
<dbReference type="NCBIfam" id="TIGR00254">
    <property type="entry name" value="GGDEF"/>
    <property type="match status" value="1"/>
</dbReference>
<dbReference type="InterPro" id="IPR000014">
    <property type="entry name" value="PAS"/>
</dbReference>
<keyword evidence="1" id="KW-0812">Transmembrane</keyword>
<keyword evidence="1" id="KW-1133">Transmembrane helix</keyword>
<evidence type="ECO:0000313" key="7">
    <source>
        <dbReference type="Proteomes" id="UP001324185"/>
    </source>
</evidence>
<dbReference type="Pfam" id="PF00497">
    <property type="entry name" value="SBP_bac_3"/>
    <property type="match status" value="1"/>
</dbReference>
<dbReference type="InterPro" id="IPR001638">
    <property type="entry name" value="Solute-binding_3/MltF_N"/>
</dbReference>
<dbReference type="CDD" id="cd01948">
    <property type="entry name" value="EAL"/>
    <property type="match status" value="1"/>
</dbReference>
<dbReference type="InterPro" id="IPR000160">
    <property type="entry name" value="GGDEF_dom"/>
</dbReference>
<dbReference type="InterPro" id="IPR029787">
    <property type="entry name" value="Nucleotide_cyclase"/>
</dbReference>
<dbReference type="SUPFAM" id="SSF53850">
    <property type="entry name" value="Periplasmic binding protein-like II"/>
    <property type="match status" value="1"/>
</dbReference>
<dbReference type="SMART" id="SM00052">
    <property type="entry name" value="EAL"/>
    <property type="match status" value="1"/>
</dbReference>
<proteinExistence type="predicted"/>
<dbReference type="Pfam" id="PF00563">
    <property type="entry name" value="EAL"/>
    <property type="match status" value="1"/>
</dbReference>
<dbReference type="InterPro" id="IPR043128">
    <property type="entry name" value="Rev_trsase/Diguanyl_cyclase"/>
</dbReference>
<dbReference type="Gene3D" id="3.30.70.270">
    <property type="match status" value="1"/>
</dbReference>
<dbReference type="CDD" id="cd00130">
    <property type="entry name" value="PAS"/>
    <property type="match status" value="1"/>
</dbReference>
<dbReference type="PANTHER" id="PTHR44757:SF2">
    <property type="entry name" value="BIOFILM ARCHITECTURE MAINTENANCE PROTEIN MBAA"/>
    <property type="match status" value="1"/>
</dbReference>
<feature type="domain" description="GGDEF" evidence="5">
    <location>
        <begin position="460"/>
        <end position="593"/>
    </location>
</feature>
<dbReference type="Proteomes" id="UP001324185">
    <property type="component" value="Chromosome"/>
</dbReference>
<dbReference type="SUPFAM" id="SSF141868">
    <property type="entry name" value="EAL domain-like"/>
    <property type="match status" value="1"/>
</dbReference>
<gene>
    <name evidence="6" type="ORF">SR900_04695</name>
</gene>
<dbReference type="Gene3D" id="3.30.450.20">
    <property type="entry name" value="PAS domain"/>
    <property type="match status" value="1"/>
</dbReference>
<evidence type="ECO:0000259" key="2">
    <source>
        <dbReference type="PROSITE" id="PS50112"/>
    </source>
</evidence>
<dbReference type="InterPro" id="IPR035919">
    <property type="entry name" value="EAL_sf"/>
</dbReference>
<organism evidence="6 7">
    <name type="scientific">Kangiella aquimarina</name>
    <dbReference type="NCBI Taxonomy" id="261965"/>
    <lineage>
        <taxon>Bacteria</taxon>
        <taxon>Pseudomonadati</taxon>
        <taxon>Pseudomonadota</taxon>
        <taxon>Gammaproteobacteria</taxon>
        <taxon>Kangiellales</taxon>
        <taxon>Kangiellaceae</taxon>
        <taxon>Kangiella</taxon>
    </lineage>
</organism>
<dbReference type="SMART" id="SM00062">
    <property type="entry name" value="PBPb"/>
    <property type="match status" value="1"/>
</dbReference>
<keyword evidence="7" id="KW-1185">Reference proteome</keyword>
<dbReference type="PROSITE" id="PS50883">
    <property type="entry name" value="EAL"/>
    <property type="match status" value="1"/>
</dbReference>
<sequence length="855" mass="97196">MLYKVVITAVFVVLLTIAMIFQFQDSGSDAAREVRVGLYQNSPKIYRNSEGQPDGLFVMLLEAIAKEESWDLTYVDCEWSDCLNLLSKNSIDLMPDVAFTEERAQRFDFHSVAVTHSWSEVWSRKDLDILGLPDLQGVRIAVLRDSVQEVALQQMMMGYGLGFKPVYVDTYKQGFQTVKSGKADAVITNVQFADSHGPQFDLRETPIMLNPASLFYVTAVGQNNDLLKAIDQNITVWRAEPDSVYYEALKSTMVPIQEAKIPKVVLWVLIIGGAFIIVMIGIASLLRWQIQKRTKALSRTNLRFNHLLKASPVVLYQLVMQEDGFRPVWVSANVKRLFGYEPEELYDLNWWQDILHEDDRSKTIEQFGGIFEKGHAVYEYRVRNKEGKVRFIRDELQLFADNHNGQVEIVGSWSDLTEIYEKEDRLIFLSQYDPFTHLPNRQKLHERVEEAIERGQQFNENFAILSIDIDNFKKINETLSYQVGDAVILRMVERLKHILQVEDSLARIGGDEFVFVINQKTDVENVSKIARKVLKRFAAPLRVDEHELMITASIGVAIYPEDGRDPDTLLKNAEIARYSAKKSGRNRFEFFNDRLAEGMHENLMLESALRVAVERNELVLHYQPLVSFTDITMVGVEALVRWQHPTLGLIPPYKFIPLAEETGLIGEIGLWVLREACQQMVQWDEAGNAVGCVSVNISVQQIETGLLPKQVKEVLQDTGLAAERLFLELTESTIMQDPEKAATAMTEFKQMGVKLAVDDFGTGYSSMAYLKRLPLDRLKIDRSFIKDIGQDANDEVICKAIIQLAKSLGLETVAEGVEEEAHAEFLKALGCDVAQGYLYSKPVPAQELAVRWKKT</sequence>
<dbReference type="InterPro" id="IPR052155">
    <property type="entry name" value="Biofilm_reg_signaling"/>
</dbReference>